<dbReference type="Pfam" id="PF07596">
    <property type="entry name" value="SBP_bac_10"/>
    <property type="match status" value="1"/>
</dbReference>
<sequence length="308" mass="34139">MNMFGTRTRSRIGFTLIELLVVIAIIGVLVGLLLPAVQAAREAARRMSCSNNIRQIGLAFHNYHSAFEMLPRQQQPVHGHTWAVALLPFIEQPGIYERYDFHVDWDAIENRDIIATNINSYLCPSTPDNQLLDTTGGFDSATTDYAPPGSIASDLNNSGLITRRYNNRGLLSGTHLDRFRDVLDGLSNTLFLTECSGRPQYFVLNRLGPQVNDDGCSNANVTEWLSKLGGWANPGNGIPIHGFQADGLNCTGPYVINKTNNNESYSFHTGGLQITLADGSVRFISEHIDAEIYASLVTYQEREVIEEF</sequence>
<feature type="domain" description="DUF1559" evidence="1">
    <location>
        <begin position="38"/>
        <end position="291"/>
    </location>
</feature>
<evidence type="ECO:0000259" key="1">
    <source>
        <dbReference type="Pfam" id="PF07596"/>
    </source>
</evidence>
<evidence type="ECO:0000313" key="2">
    <source>
        <dbReference type="EMBL" id="TWT87911.1"/>
    </source>
</evidence>
<proteinExistence type="predicted"/>
<dbReference type="NCBIfam" id="TIGR04294">
    <property type="entry name" value="pre_pil_HX9DG"/>
    <property type="match status" value="1"/>
</dbReference>
<reference evidence="2 3" key="1">
    <citation type="submission" date="2019-02" db="EMBL/GenBank/DDBJ databases">
        <title>Deep-cultivation of Planctomycetes and their phenomic and genomic characterization uncovers novel biology.</title>
        <authorList>
            <person name="Wiegand S."/>
            <person name="Jogler M."/>
            <person name="Boedeker C."/>
            <person name="Pinto D."/>
            <person name="Vollmers J."/>
            <person name="Rivas-Marin E."/>
            <person name="Kohn T."/>
            <person name="Peeters S.H."/>
            <person name="Heuer A."/>
            <person name="Rast P."/>
            <person name="Oberbeckmann S."/>
            <person name="Bunk B."/>
            <person name="Jeske O."/>
            <person name="Meyerdierks A."/>
            <person name="Storesund J.E."/>
            <person name="Kallscheuer N."/>
            <person name="Luecker S."/>
            <person name="Lage O.M."/>
            <person name="Pohl T."/>
            <person name="Merkel B.J."/>
            <person name="Hornburger P."/>
            <person name="Mueller R.-W."/>
            <person name="Bruemmer F."/>
            <person name="Labrenz M."/>
            <person name="Spormann A.M."/>
            <person name="Op Den Camp H."/>
            <person name="Overmann J."/>
            <person name="Amann R."/>
            <person name="Jetten M.S.M."/>
            <person name="Mascher T."/>
            <person name="Medema M.H."/>
            <person name="Devos D.P."/>
            <person name="Kaster A.-K."/>
            <person name="Ovreas L."/>
            <person name="Rohde M."/>
            <person name="Galperin M.Y."/>
            <person name="Jogler C."/>
        </authorList>
    </citation>
    <scope>NUCLEOTIDE SEQUENCE [LARGE SCALE GENOMIC DNA]</scope>
    <source>
        <strain evidence="2 3">Pla100</strain>
    </source>
</reference>
<evidence type="ECO:0000313" key="3">
    <source>
        <dbReference type="Proteomes" id="UP000316213"/>
    </source>
</evidence>
<dbReference type="EMBL" id="SJPM01000024">
    <property type="protein sequence ID" value="TWT87911.1"/>
    <property type="molecule type" value="Genomic_DNA"/>
</dbReference>
<organism evidence="2 3">
    <name type="scientific">Neorhodopirellula pilleata</name>
    <dbReference type="NCBI Taxonomy" id="2714738"/>
    <lineage>
        <taxon>Bacteria</taxon>
        <taxon>Pseudomonadati</taxon>
        <taxon>Planctomycetota</taxon>
        <taxon>Planctomycetia</taxon>
        <taxon>Pirellulales</taxon>
        <taxon>Pirellulaceae</taxon>
        <taxon>Neorhodopirellula</taxon>
    </lineage>
</organism>
<gene>
    <name evidence="2" type="ORF">Pla100_58600</name>
</gene>
<dbReference type="InterPro" id="IPR045584">
    <property type="entry name" value="Pilin-like"/>
</dbReference>
<protein>
    <recommendedName>
        <fullName evidence="1">DUF1559 domain-containing protein</fullName>
    </recommendedName>
</protein>
<dbReference type="AlphaFoldDB" id="A0A5C5ZM44"/>
<dbReference type="InterPro" id="IPR011453">
    <property type="entry name" value="DUF1559"/>
</dbReference>
<accession>A0A5C5ZM44</accession>
<name>A0A5C5ZM44_9BACT</name>
<dbReference type="InterPro" id="IPR012902">
    <property type="entry name" value="N_methyl_site"/>
</dbReference>
<dbReference type="Pfam" id="PF07963">
    <property type="entry name" value="N_methyl"/>
    <property type="match status" value="1"/>
</dbReference>
<dbReference type="Gene3D" id="3.30.700.10">
    <property type="entry name" value="Glycoprotein, Type 4 Pilin"/>
    <property type="match status" value="1"/>
</dbReference>
<dbReference type="PANTHER" id="PTHR30093">
    <property type="entry name" value="GENERAL SECRETION PATHWAY PROTEIN G"/>
    <property type="match status" value="1"/>
</dbReference>
<dbReference type="PANTHER" id="PTHR30093:SF2">
    <property type="entry name" value="TYPE II SECRETION SYSTEM PROTEIN H"/>
    <property type="match status" value="1"/>
</dbReference>
<dbReference type="InterPro" id="IPR027558">
    <property type="entry name" value="Pre_pil_HX9DG_C"/>
</dbReference>
<dbReference type="SUPFAM" id="SSF54523">
    <property type="entry name" value="Pili subunits"/>
    <property type="match status" value="1"/>
</dbReference>
<dbReference type="NCBIfam" id="TIGR02532">
    <property type="entry name" value="IV_pilin_GFxxxE"/>
    <property type="match status" value="1"/>
</dbReference>
<dbReference type="Proteomes" id="UP000316213">
    <property type="component" value="Unassembled WGS sequence"/>
</dbReference>
<keyword evidence="3" id="KW-1185">Reference proteome</keyword>
<comment type="caution">
    <text evidence="2">The sequence shown here is derived from an EMBL/GenBank/DDBJ whole genome shotgun (WGS) entry which is preliminary data.</text>
</comment>
<dbReference type="OrthoDB" id="289947at2"/>